<reference evidence="1 2" key="1">
    <citation type="journal article" date="2023" name="ACS Omega">
        <title>Identification of the Neoaspergillic Acid Biosynthesis Gene Cluster by Establishing an In Vitro CRISPR-Ribonucleoprotein Genetic System in Aspergillus melleus.</title>
        <authorList>
            <person name="Yuan B."/>
            <person name="Grau M.F."/>
            <person name="Murata R.M."/>
            <person name="Torok T."/>
            <person name="Venkateswaran K."/>
            <person name="Stajich J.E."/>
            <person name="Wang C.C.C."/>
        </authorList>
    </citation>
    <scope>NUCLEOTIDE SEQUENCE [LARGE SCALE GENOMIC DNA]</scope>
    <source>
        <strain evidence="1 2">IMV 1140</strain>
    </source>
</reference>
<organism evidence="1 2">
    <name type="scientific">Aspergillus melleus</name>
    <dbReference type="NCBI Taxonomy" id="138277"/>
    <lineage>
        <taxon>Eukaryota</taxon>
        <taxon>Fungi</taxon>
        <taxon>Dikarya</taxon>
        <taxon>Ascomycota</taxon>
        <taxon>Pezizomycotina</taxon>
        <taxon>Eurotiomycetes</taxon>
        <taxon>Eurotiomycetidae</taxon>
        <taxon>Eurotiales</taxon>
        <taxon>Aspergillaceae</taxon>
        <taxon>Aspergillus</taxon>
        <taxon>Aspergillus subgen. Circumdati</taxon>
    </lineage>
</organism>
<dbReference type="Proteomes" id="UP001177260">
    <property type="component" value="Unassembled WGS sequence"/>
</dbReference>
<name>A0ACC3BB33_9EURO</name>
<dbReference type="EMBL" id="JAOPJF010000010">
    <property type="protein sequence ID" value="KAK1147756.1"/>
    <property type="molecule type" value="Genomic_DNA"/>
</dbReference>
<gene>
    <name evidence="1" type="ORF">N8T08_000269</name>
</gene>
<keyword evidence="2" id="KW-1185">Reference proteome</keyword>
<accession>A0ACC3BB33</accession>
<evidence type="ECO:0000313" key="2">
    <source>
        <dbReference type="Proteomes" id="UP001177260"/>
    </source>
</evidence>
<proteinExistence type="predicted"/>
<evidence type="ECO:0000313" key="1">
    <source>
        <dbReference type="EMBL" id="KAK1147756.1"/>
    </source>
</evidence>
<protein>
    <submittedName>
        <fullName evidence="1">Uncharacterized protein</fullName>
    </submittedName>
</protein>
<sequence length="81" mass="8782">MSDSTGNIPNYNEILSQISVNLHNALNTFGASSPQYQTILEILKDTLRKMDRVQDRDARAVDADTLSLALGFLEIGNAASG</sequence>
<comment type="caution">
    <text evidence="1">The sequence shown here is derived from an EMBL/GenBank/DDBJ whole genome shotgun (WGS) entry which is preliminary data.</text>
</comment>